<sequence length="319" mass="35198">MSENLKTIELQLANSNEALALFGTNDKYLKQLEHLLNVSIVTRGEQVSVSGTNENIALVEDILLTVLSIVRKGLDITERDIVYAVDLAKKGKISQFETLFEDEITKNMKGKPIRVQTLGQKRYVAAIKSNDLVFGIGPAGTGKTYLAVVMAVHALKNGSVKRIILTRPAVEAGESLGFLPGDLKEKVDPYLRPLYDALHDVLGSEHTMRLIERDIIEIAPLAYMRGRTLDDAYVILDEAQNTTPEQMKMFLTRLGFGSKMIITGDITQVDLPKGVQSGLRVANQLLASVSGIAFIHLDQTDVVRHPLVQKIIDAYEQST</sequence>
<protein>
    <recommendedName>
        <fullName evidence="6">PhoH-like protein</fullName>
    </recommendedName>
</protein>
<dbReference type="RefSeq" id="WP_138600833.1">
    <property type="nucleotide sequence ID" value="NZ_VCIA01000001.1"/>
</dbReference>
<dbReference type="PANTHER" id="PTHR30473">
    <property type="entry name" value="PROTEIN PHOH"/>
    <property type="match status" value="1"/>
</dbReference>
<dbReference type="SUPFAM" id="SSF52540">
    <property type="entry name" value="P-loop containing nucleoside triphosphate hydrolases"/>
    <property type="match status" value="1"/>
</dbReference>
<dbReference type="AlphaFoldDB" id="A0A5S3QKM1"/>
<comment type="similarity">
    <text evidence="2">Belongs to the PhoH family.</text>
</comment>
<dbReference type="Pfam" id="PF02562">
    <property type="entry name" value="PhoH"/>
    <property type="match status" value="1"/>
</dbReference>
<proteinExistence type="inferred from homology"/>
<dbReference type="GO" id="GO:0005524">
    <property type="term" value="F:ATP binding"/>
    <property type="evidence" value="ECO:0007669"/>
    <property type="project" value="UniProtKB-KW"/>
</dbReference>
<comment type="caution">
    <text evidence="8">The sequence shown here is derived from an EMBL/GenBank/DDBJ whole genome shotgun (WGS) entry which is preliminary data.</text>
</comment>
<dbReference type="InterPro" id="IPR027417">
    <property type="entry name" value="P-loop_NTPase"/>
</dbReference>
<dbReference type="GO" id="GO:0005829">
    <property type="term" value="C:cytosol"/>
    <property type="evidence" value="ECO:0007669"/>
    <property type="project" value="TreeGrafter"/>
</dbReference>
<evidence type="ECO:0000256" key="6">
    <source>
        <dbReference type="ARBA" id="ARBA00039970"/>
    </source>
</evidence>
<gene>
    <name evidence="8" type="ORF">FFL34_01900</name>
</gene>
<dbReference type="EMBL" id="VCIA01000001">
    <property type="protein sequence ID" value="TMN20996.1"/>
    <property type="molecule type" value="Genomic_DNA"/>
</dbReference>
<keyword evidence="3" id="KW-0963">Cytoplasm</keyword>
<dbReference type="Gene3D" id="3.40.50.300">
    <property type="entry name" value="P-loop containing nucleotide triphosphate hydrolases"/>
    <property type="match status" value="1"/>
</dbReference>
<dbReference type="Proteomes" id="UP000306980">
    <property type="component" value="Unassembled WGS sequence"/>
</dbReference>
<dbReference type="InterPro" id="IPR003714">
    <property type="entry name" value="PhoH"/>
</dbReference>
<name>A0A5S3QKM1_9BACI</name>
<feature type="domain" description="PhoH-like protein" evidence="7">
    <location>
        <begin position="113"/>
        <end position="316"/>
    </location>
</feature>
<dbReference type="FunFam" id="3.40.50.300:FF:000013">
    <property type="entry name" value="PhoH family ATPase"/>
    <property type="match status" value="1"/>
</dbReference>
<accession>A0A5S3QKM1</accession>
<evidence type="ECO:0000259" key="7">
    <source>
        <dbReference type="Pfam" id="PF02562"/>
    </source>
</evidence>
<keyword evidence="4" id="KW-0547">Nucleotide-binding</keyword>
<reference evidence="8 9" key="1">
    <citation type="submission" date="2019-05" db="EMBL/GenBank/DDBJ databases">
        <title>Genomic analysis of Lentibacillus sp. NKC220-2.</title>
        <authorList>
            <person name="Oh Y.J."/>
        </authorList>
    </citation>
    <scope>NUCLEOTIDE SEQUENCE [LARGE SCALE GENOMIC DNA]</scope>
    <source>
        <strain evidence="8 9">NKC220-2</strain>
    </source>
</reference>
<evidence type="ECO:0000256" key="3">
    <source>
        <dbReference type="ARBA" id="ARBA00022490"/>
    </source>
</evidence>
<evidence type="ECO:0000313" key="9">
    <source>
        <dbReference type="Proteomes" id="UP000306980"/>
    </source>
</evidence>
<dbReference type="PANTHER" id="PTHR30473:SF1">
    <property type="entry name" value="PHOH-LIKE PROTEIN"/>
    <property type="match status" value="1"/>
</dbReference>
<organism evidence="8 9">
    <name type="scientific">Lentibacillus cibarius</name>
    <dbReference type="NCBI Taxonomy" id="2583219"/>
    <lineage>
        <taxon>Bacteria</taxon>
        <taxon>Bacillati</taxon>
        <taxon>Bacillota</taxon>
        <taxon>Bacilli</taxon>
        <taxon>Bacillales</taxon>
        <taxon>Bacillaceae</taxon>
        <taxon>Lentibacillus</taxon>
    </lineage>
</organism>
<evidence type="ECO:0000256" key="4">
    <source>
        <dbReference type="ARBA" id="ARBA00022741"/>
    </source>
</evidence>
<dbReference type="InterPro" id="IPR051451">
    <property type="entry name" value="PhoH2-like"/>
</dbReference>
<evidence type="ECO:0000256" key="5">
    <source>
        <dbReference type="ARBA" id="ARBA00022840"/>
    </source>
</evidence>
<evidence type="ECO:0000256" key="1">
    <source>
        <dbReference type="ARBA" id="ARBA00004496"/>
    </source>
</evidence>
<dbReference type="OrthoDB" id="9773137at2"/>
<evidence type="ECO:0000256" key="2">
    <source>
        <dbReference type="ARBA" id="ARBA00010393"/>
    </source>
</evidence>
<keyword evidence="5" id="KW-0067">ATP-binding</keyword>
<evidence type="ECO:0000313" key="8">
    <source>
        <dbReference type="EMBL" id="TMN20996.1"/>
    </source>
</evidence>
<comment type="subcellular location">
    <subcellularLocation>
        <location evidence="1">Cytoplasm</location>
    </subcellularLocation>
</comment>